<dbReference type="InterPro" id="IPR045886">
    <property type="entry name" value="ThiF/MoeB/HesA"/>
</dbReference>
<dbReference type="GO" id="GO:0004792">
    <property type="term" value="F:thiosulfate-cyanide sulfurtransferase activity"/>
    <property type="evidence" value="ECO:0007669"/>
    <property type="project" value="TreeGrafter"/>
</dbReference>
<dbReference type="AlphaFoldDB" id="A0A517YDA4"/>
<keyword evidence="3" id="KW-1185">Reference proteome</keyword>
<dbReference type="GO" id="GO:0005737">
    <property type="term" value="C:cytoplasm"/>
    <property type="evidence" value="ECO:0007669"/>
    <property type="project" value="TreeGrafter"/>
</dbReference>
<name>A0A517YDA4_9BACT</name>
<dbReference type="SUPFAM" id="SSF69572">
    <property type="entry name" value="Activating enzymes of the ubiquitin-like proteins"/>
    <property type="match status" value="1"/>
</dbReference>
<evidence type="ECO:0000313" key="2">
    <source>
        <dbReference type="EMBL" id="QDU28112.1"/>
    </source>
</evidence>
<dbReference type="Proteomes" id="UP000315017">
    <property type="component" value="Chromosome"/>
</dbReference>
<dbReference type="GO" id="GO:0061605">
    <property type="term" value="F:molybdopterin-synthase adenylyltransferase activity"/>
    <property type="evidence" value="ECO:0007669"/>
    <property type="project" value="UniProtKB-EC"/>
</dbReference>
<reference evidence="2 3" key="1">
    <citation type="submission" date="2019-02" db="EMBL/GenBank/DDBJ databases">
        <title>Deep-cultivation of Planctomycetes and their phenomic and genomic characterization uncovers novel biology.</title>
        <authorList>
            <person name="Wiegand S."/>
            <person name="Jogler M."/>
            <person name="Boedeker C."/>
            <person name="Pinto D."/>
            <person name="Vollmers J."/>
            <person name="Rivas-Marin E."/>
            <person name="Kohn T."/>
            <person name="Peeters S.H."/>
            <person name="Heuer A."/>
            <person name="Rast P."/>
            <person name="Oberbeckmann S."/>
            <person name="Bunk B."/>
            <person name="Jeske O."/>
            <person name="Meyerdierks A."/>
            <person name="Storesund J.E."/>
            <person name="Kallscheuer N."/>
            <person name="Luecker S."/>
            <person name="Lage O.M."/>
            <person name="Pohl T."/>
            <person name="Merkel B.J."/>
            <person name="Hornburger P."/>
            <person name="Mueller R.-W."/>
            <person name="Bruemmer F."/>
            <person name="Labrenz M."/>
            <person name="Spormann A.M."/>
            <person name="Op den Camp H."/>
            <person name="Overmann J."/>
            <person name="Amann R."/>
            <person name="Jetten M.S.M."/>
            <person name="Mascher T."/>
            <person name="Medema M.H."/>
            <person name="Devos D.P."/>
            <person name="Kaster A.-K."/>
            <person name="Ovreas L."/>
            <person name="Rohde M."/>
            <person name="Galperin M.Y."/>
            <person name="Jogler C."/>
        </authorList>
    </citation>
    <scope>NUCLEOTIDE SEQUENCE [LARGE SCALE GENOMIC DNA]</scope>
    <source>
        <strain evidence="2 3">ETA_A8</strain>
    </source>
</reference>
<organism evidence="2 3">
    <name type="scientific">Anatilimnocola aggregata</name>
    <dbReference type="NCBI Taxonomy" id="2528021"/>
    <lineage>
        <taxon>Bacteria</taxon>
        <taxon>Pseudomonadati</taxon>
        <taxon>Planctomycetota</taxon>
        <taxon>Planctomycetia</taxon>
        <taxon>Pirellulales</taxon>
        <taxon>Pirellulaceae</taxon>
        <taxon>Anatilimnocola</taxon>
    </lineage>
</organism>
<dbReference type="InterPro" id="IPR035985">
    <property type="entry name" value="Ubiquitin-activating_enz"/>
</dbReference>
<dbReference type="Gene3D" id="3.40.50.720">
    <property type="entry name" value="NAD(P)-binding Rossmann-like Domain"/>
    <property type="match status" value="1"/>
</dbReference>
<evidence type="ECO:0000313" key="3">
    <source>
        <dbReference type="Proteomes" id="UP000315017"/>
    </source>
</evidence>
<dbReference type="PANTHER" id="PTHR10953:SF102">
    <property type="entry name" value="ADENYLYLTRANSFERASE AND SULFURTRANSFERASE MOCS3"/>
    <property type="match status" value="1"/>
</dbReference>
<feature type="domain" description="THIF-type NAD/FAD binding fold" evidence="1">
    <location>
        <begin position="16"/>
        <end position="245"/>
    </location>
</feature>
<keyword evidence="2" id="KW-0808">Transferase</keyword>
<sequence>MSNLPELSPDERKRYEWQLWVPDFGEEGQRRLKDATVLVSRIGGVGGTAALQLAAAGVGRLVLAHGGELRLNDLNRQLLMTTDWLGKPRVESASRRLRELNPHVEIETVAANISEENAAELIGRCDVVVSAAPLFNERLLMNREAVRQHKPLVDCAMYELEGRLTTIIPGRTPCMTCIYPEPPVNWKREFPVFSAVSSAVGSMAAMEAIKLIAKLGEPLAGRLLTFDLRDMSFQTIPIMRRPSCPTCGGLFA</sequence>
<dbReference type="KEGG" id="aagg:ETAA8_32050"/>
<dbReference type="Pfam" id="PF00899">
    <property type="entry name" value="ThiF"/>
    <property type="match status" value="1"/>
</dbReference>
<dbReference type="OrthoDB" id="9800872at2"/>
<dbReference type="CDD" id="cd00757">
    <property type="entry name" value="ThiF_MoeB_HesA_family"/>
    <property type="match status" value="1"/>
</dbReference>
<keyword evidence="2" id="KW-0548">Nucleotidyltransferase</keyword>
<evidence type="ECO:0000259" key="1">
    <source>
        <dbReference type="Pfam" id="PF00899"/>
    </source>
</evidence>
<accession>A0A517YDA4</accession>
<dbReference type="RefSeq" id="WP_145089859.1">
    <property type="nucleotide sequence ID" value="NZ_CP036274.1"/>
</dbReference>
<dbReference type="EC" id="2.7.7.80" evidence="2"/>
<dbReference type="InterPro" id="IPR000594">
    <property type="entry name" value="ThiF_NAD_FAD-bd"/>
</dbReference>
<proteinExistence type="predicted"/>
<dbReference type="PANTHER" id="PTHR10953">
    <property type="entry name" value="UBIQUITIN-ACTIVATING ENZYME E1"/>
    <property type="match status" value="1"/>
</dbReference>
<dbReference type="GO" id="GO:0008641">
    <property type="term" value="F:ubiquitin-like modifier activating enzyme activity"/>
    <property type="evidence" value="ECO:0007669"/>
    <property type="project" value="InterPro"/>
</dbReference>
<gene>
    <name evidence="2" type="primary">moeB_2</name>
    <name evidence="2" type="ORF">ETAA8_32050</name>
</gene>
<dbReference type="EMBL" id="CP036274">
    <property type="protein sequence ID" value="QDU28112.1"/>
    <property type="molecule type" value="Genomic_DNA"/>
</dbReference>
<protein>
    <submittedName>
        <fullName evidence="2">Molybdopterin-synthase adenylyltransferase</fullName>
        <ecNumber evidence="2">2.7.7.80</ecNumber>
    </submittedName>
</protein>